<evidence type="ECO:0000313" key="1">
    <source>
        <dbReference type="EMBL" id="CAB4140473.1"/>
    </source>
</evidence>
<reference evidence="1" key="1">
    <citation type="submission" date="2020-04" db="EMBL/GenBank/DDBJ databases">
        <authorList>
            <person name="Chiriac C."/>
            <person name="Salcher M."/>
            <person name="Ghai R."/>
            <person name="Kavagutti S V."/>
        </authorList>
    </citation>
    <scope>NUCLEOTIDE SEQUENCE</scope>
</reference>
<proteinExistence type="predicted"/>
<gene>
    <name evidence="1" type="ORF">UFOVP407_58</name>
</gene>
<dbReference type="EMBL" id="LR796379">
    <property type="protein sequence ID" value="CAB4140473.1"/>
    <property type="molecule type" value="Genomic_DNA"/>
</dbReference>
<sequence>MSVPRAVIAQLAGLSPRLRAVLETSLKTTADIEAQQASQVAATDRLEQAAFLTLSANAELPNERTLLLGDGLVGTDGGQTFTLSLRRVARTQGSFSCVFNLVGDTSLVLPLTGQVATTGNIETLRRKTLDAPSLSGLGNYANDAAAATGGVPVGGMYRNGSALMVRVA</sequence>
<name>A0A6J5M4R9_9CAUD</name>
<organism evidence="1">
    <name type="scientific">uncultured Caudovirales phage</name>
    <dbReference type="NCBI Taxonomy" id="2100421"/>
    <lineage>
        <taxon>Viruses</taxon>
        <taxon>Duplodnaviria</taxon>
        <taxon>Heunggongvirae</taxon>
        <taxon>Uroviricota</taxon>
        <taxon>Caudoviricetes</taxon>
        <taxon>Peduoviridae</taxon>
        <taxon>Maltschvirus</taxon>
        <taxon>Maltschvirus maltsch</taxon>
    </lineage>
</organism>
<protein>
    <submittedName>
        <fullName evidence="1">Uncharacterized protein</fullName>
    </submittedName>
</protein>
<accession>A0A6J5M4R9</accession>